<gene>
    <name evidence="2" type="ORF">PPERSA_08316</name>
</gene>
<evidence type="ECO:0000256" key="1">
    <source>
        <dbReference type="SAM" id="MobiDB-lite"/>
    </source>
</evidence>
<organism evidence="2 3">
    <name type="scientific">Pseudocohnilembus persalinus</name>
    <name type="common">Ciliate</name>
    <dbReference type="NCBI Taxonomy" id="266149"/>
    <lineage>
        <taxon>Eukaryota</taxon>
        <taxon>Sar</taxon>
        <taxon>Alveolata</taxon>
        <taxon>Ciliophora</taxon>
        <taxon>Intramacronucleata</taxon>
        <taxon>Oligohymenophorea</taxon>
        <taxon>Scuticociliatia</taxon>
        <taxon>Philasterida</taxon>
        <taxon>Pseudocohnilembidae</taxon>
        <taxon>Pseudocohnilembus</taxon>
    </lineage>
</organism>
<dbReference type="AlphaFoldDB" id="A0A0V0QQ35"/>
<comment type="caution">
    <text evidence="2">The sequence shown here is derived from an EMBL/GenBank/DDBJ whole genome shotgun (WGS) entry which is preliminary data.</text>
</comment>
<dbReference type="InParanoid" id="A0A0V0QQ35"/>
<protein>
    <submittedName>
        <fullName evidence="2">Uncharacterized protein</fullName>
    </submittedName>
</protein>
<feature type="compositionally biased region" description="Basic and acidic residues" evidence="1">
    <location>
        <begin position="137"/>
        <end position="148"/>
    </location>
</feature>
<name>A0A0V0QQ35_PSEPJ</name>
<keyword evidence="3" id="KW-1185">Reference proteome</keyword>
<dbReference type="EMBL" id="LDAU01000121">
    <property type="protein sequence ID" value="KRX04101.1"/>
    <property type="molecule type" value="Genomic_DNA"/>
</dbReference>
<proteinExistence type="predicted"/>
<feature type="region of interest" description="Disordered" evidence="1">
    <location>
        <begin position="118"/>
        <end position="149"/>
    </location>
</feature>
<accession>A0A0V0QQ35</accession>
<sequence>MSTQKNFIFTLNFINFINQKHFGLFKDINDILQNKNTPATIILKDINVLIETEQYYKRRYKLQEYPGKIKMLTEYYKFHNEIPRLFMLPISKVLNKYHDKKRRLDYLRITKMLKEEEKAKNPNYQENEQEDQIQESPLKEKKNKKNEEIPAELQNMLKVLEKSILAEQKRQEAKKLKENQIQAQNINLSNQLFQPL</sequence>
<evidence type="ECO:0000313" key="3">
    <source>
        <dbReference type="Proteomes" id="UP000054937"/>
    </source>
</evidence>
<evidence type="ECO:0000313" key="2">
    <source>
        <dbReference type="EMBL" id="KRX04101.1"/>
    </source>
</evidence>
<dbReference type="Proteomes" id="UP000054937">
    <property type="component" value="Unassembled WGS sequence"/>
</dbReference>
<dbReference type="OrthoDB" id="292259at2759"/>
<reference evidence="2 3" key="1">
    <citation type="journal article" date="2015" name="Sci. Rep.">
        <title>Genome of the facultative scuticociliatosis pathogen Pseudocohnilembus persalinus provides insight into its virulence through horizontal gene transfer.</title>
        <authorList>
            <person name="Xiong J."/>
            <person name="Wang G."/>
            <person name="Cheng J."/>
            <person name="Tian M."/>
            <person name="Pan X."/>
            <person name="Warren A."/>
            <person name="Jiang C."/>
            <person name="Yuan D."/>
            <person name="Miao W."/>
        </authorList>
    </citation>
    <scope>NUCLEOTIDE SEQUENCE [LARGE SCALE GENOMIC DNA]</scope>
    <source>
        <strain evidence="2">36N120E</strain>
    </source>
</reference>